<dbReference type="RefSeq" id="WP_096408924.1">
    <property type="nucleotide sequence ID" value="NZ_AP017372.2"/>
</dbReference>
<dbReference type="CDD" id="cd00093">
    <property type="entry name" value="HTH_XRE"/>
    <property type="match status" value="1"/>
</dbReference>
<evidence type="ECO:0000259" key="1">
    <source>
        <dbReference type="PROSITE" id="PS50943"/>
    </source>
</evidence>
<dbReference type="Gene3D" id="2.60.40.10">
    <property type="entry name" value="Immunoglobulins"/>
    <property type="match status" value="1"/>
</dbReference>
<dbReference type="InterPro" id="IPR010982">
    <property type="entry name" value="Lambda_DNA-bd_dom_sf"/>
</dbReference>
<dbReference type="SMART" id="SM00530">
    <property type="entry name" value="HTH_XRE"/>
    <property type="match status" value="1"/>
</dbReference>
<dbReference type="Pfam" id="PF16158">
    <property type="entry name" value="N_BRCA1_IG"/>
    <property type="match status" value="1"/>
</dbReference>
<accession>A0A0X8X8Z3</accession>
<evidence type="ECO:0000313" key="3">
    <source>
        <dbReference type="Proteomes" id="UP000218890"/>
    </source>
</evidence>
<name>A0A0X8X8Z3_HALHR</name>
<dbReference type="InterPro" id="IPR032350">
    <property type="entry name" value="Nbr1_FW"/>
</dbReference>
<dbReference type="Pfam" id="PF01381">
    <property type="entry name" value="HTH_3"/>
    <property type="match status" value="1"/>
</dbReference>
<dbReference type="KEGG" id="hhk:HH1059_09710"/>
<dbReference type="EMBL" id="AP017372">
    <property type="protein sequence ID" value="BAU57665.1"/>
    <property type="molecule type" value="Genomic_DNA"/>
</dbReference>
<sequence>MHSELECYIRRLARENGLSLAEVARRAGLSRQALYGIWQQGHYPSMGTILNLSRVLRVHPLSLLQQIFPASSTNPDSPSTQPSGTQLVQENDTQITDRSAFIRDETFPDGSQVLANSHCIKSWVLQNVGDQAWIDRYLVCQDNNTRLLAVTDDEDIEIATNIKPDSYYIPIPKTLPGETVTLSVGFTAPPTPATVISYWKMTFADGSLCFQQAKGIWIKVDVITPIKAASETRPTRPVEELSS</sequence>
<gene>
    <name evidence="2" type="ORF">HH1059_09710</name>
</gene>
<reference evidence="2" key="1">
    <citation type="submission" date="2016-02" db="EMBL/GenBank/DDBJ databases">
        <title>Halorhodospira halochloris DSM-1059 complete genome, version 2.</title>
        <authorList>
            <person name="Tsukatani Y."/>
        </authorList>
    </citation>
    <scope>NUCLEOTIDE SEQUENCE</scope>
    <source>
        <strain evidence="2">DSM 1059</strain>
    </source>
</reference>
<dbReference type="GO" id="GO:0003677">
    <property type="term" value="F:DNA binding"/>
    <property type="evidence" value="ECO:0007669"/>
    <property type="project" value="InterPro"/>
</dbReference>
<dbReference type="PROSITE" id="PS50943">
    <property type="entry name" value="HTH_CROC1"/>
    <property type="match status" value="1"/>
</dbReference>
<dbReference type="OrthoDB" id="166850at2"/>
<dbReference type="PANTHER" id="PTHR20930">
    <property type="entry name" value="OVARIAN CARCINOMA ANTIGEN CA125-RELATED"/>
    <property type="match status" value="1"/>
</dbReference>
<dbReference type="PANTHER" id="PTHR20930:SF0">
    <property type="entry name" value="PROTEIN ILRUN"/>
    <property type="match status" value="1"/>
</dbReference>
<dbReference type="SUPFAM" id="SSF47413">
    <property type="entry name" value="lambda repressor-like DNA-binding domains"/>
    <property type="match status" value="1"/>
</dbReference>
<dbReference type="Proteomes" id="UP000218890">
    <property type="component" value="Chromosome"/>
</dbReference>
<keyword evidence="3" id="KW-1185">Reference proteome</keyword>
<dbReference type="InterPro" id="IPR013783">
    <property type="entry name" value="Ig-like_fold"/>
</dbReference>
<dbReference type="InterPro" id="IPR001387">
    <property type="entry name" value="Cro/C1-type_HTH"/>
</dbReference>
<protein>
    <submittedName>
        <fullName evidence="2">Sensory box/GGDEF family protein</fullName>
    </submittedName>
</protein>
<dbReference type="AlphaFoldDB" id="A0A0X8X8Z3"/>
<dbReference type="Gene3D" id="1.10.260.40">
    <property type="entry name" value="lambda repressor-like DNA-binding domains"/>
    <property type="match status" value="1"/>
</dbReference>
<evidence type="ECO:0000313" key="2">
    <source>
        <dbReference type="EMBL" id="BAU57665.1"/>
    </source>
</evidence>
<feature type="domain" description="HTH cro/C1-type" evidence="1">
    <location>
        <begin position="9"/>
        <end position="64"/>
    </location>
</feature>
<dbReference type="CDD" id="cd14947">
    <property type="entry name" value="NBR1_like"/>
    <property type="match status" value="1"/>
</dbReference>
<organism evidence="2 3">
    <name type="scientific">Halorhodospira halochloris</name>
    <name type="common">Ectothiorhodospira halochloris</name>
    <dbReference type="NCBI Taxonomy" id="1052"/>
    <lineage>
        <taxon>Bacteria</taxon>
        <taxon>Pseudomonadati</taxon>
        <taxon>Pseudomonadota</taxon>
        <taxon>Gammaproteobacteria</taxon>
        <taxon>Chromatiales</taxon>
        <taxon>Ectothiorhodospiraceae</taxon>
        <taxon>Halorhodospira</taxon>
    </lineage>
</organism>
<proteinExistence type="predicted"/>